<gene>
    <name evidence="1" type="ORF">QEH59_04585</name>
</gene>
<dbReference type="SUPFAM" id="SSF50939">
    <property type="entry name" value="Sialidases"/>
    <property type="match status" value="1"/>
</dbReference>
<keyword evidence="1" id="KW-0378">Hydrolase</keyword>
<dbReference type="CDD" id="cd15482">
    <property type="entry name" value="Sialidase_non-viral"/>
    <property type="match status" value="1"/>
</dbReference>
<dbReference type="RefSeq" id="WP_308984169.1">
    <property type="nucleotide sequence ID" value="NZ_JARXIC010000005.1"/>
</dbReference>
<keyword evidence="2" id="KW-1185">Reference proteome</keyword>
<dbReference type="EC" id="3.2.1.-" evidence="1"/>
<dbReference type="InterPro" id="IPR036278">
    <property type="entry name" value="Sialidase_sf"/>
</dbReference>
<proteinExistence type="predicted"/>
<protein>
    <submittedName>
        <fullName evidence="1">Sialidase family protein</fullName>
        <ecNumber evidence="1">3.2.1.-</ecNumber>
    </submittedName>
</protein>
<dbReference type="Gene3D" id="2.120.10.10">
    <property type="match status" value="1"/>
</dbReference>
<sequence>MSILSLVGHEIFGQSHAAVPGVIINEITSPRWSFLNAVYVSDPSLLVLSNGDYLASHAQFGNGAGSAESGQTQVFRSTDKGLTWAPTNGGDCLHGILRASLFEYDGVVYLSGSDHDTKGSQWVMMRSEDFGATWETAVFDSGGFATPDNLIPYQERFWLASSTSSASFPVGADPFLEESWLRQSGFPPAHNSWLAGGYRRVDNFIGEGQIAASEDLGLNILSKVRLLPYLAISTVNASNGRVSFDPDLDFVPFCGGEKKVSVRYDVVSGKYYALANPIMSIHAGNSLAPDLIRNTAALFSSRDLLHWRMEQIFLYSENLSYEGFQYFNFDFDGDDLVLVSRTAFDVGGHKPPRGHDSNLLTFHRIVDFRTAKHSHRLRIENGVIQRYEPTALSDAPLGTFALGSQFDGAPFLHPDGIAYQEGQVYVRARSGRVLRFDTMGNFLAVVDQAAVSFQPSSVVIPPVDENRYTWTGRGGDEWANPRNWYYFSPPQASGGTAIFGSAADADSTVKIPSRDRSWYFGTDMDTQGWTSHSVNEFAVCALGLSGVFTQGGAELRRSLLNLDGDQVSHIRIRIRVDHSESIPVDLHWGTSTNNGMNPSCVKRLFYTGKGAFQDLVFEMHGHAQWAQQRITQLRIQPVTDSDCAGARFYIESVQLEAEHNRLELAGLSFNNSHSYTLSGGALRLVNENAPSMVELLRGKHQIDVPIEFRSATKFKLSSGAELLLSGPIVASGDLHVVGAGSLRLAGPGQMNQLLVTTNVTVYLGSIRFSEFGKVAISHDARVHLLEQGVYPVAKLKLNGELCPMGTWGAIGSGADYECEQIKGSGVFQVTGDLAVRSLNP</sequence>
<keyword evidence="1" id="KW-0326">Glycosidase</keyword>
<reference evidence="1 2" key="1">
    <citation type="submission" date="2023-04" db="EMBL/GenBank/DDBJ databases">
        <title>A novel bacteria isolated from coastal sediment.</title>
        <authorList>
            <person name="Liu X.-J."/>
            <person name="Du Z.-J."/>
        </authorList>
    </citation>
    <scope>NUCLEOTIDE SEQUENCE [LARGE SCALE GENOMIC DNA]</scope>
    <source>
        <strain evidence="1 2">SDUM461004</strain>
    </source>
</reference>
<comment type="caution">
    <text evidence="1">The sequence shown here is derived from an EMBL/GenBank/DDBJ whole genome shotgun (WGS) entry which is preliminary data.</text>
</comment>
<dbReference type="GO" id="GO:0016798">
    <property type="term" value="F:hydrolase activity, acting on glycosyl bonds"/>
    <property type="evidence" value="ECO:0007669"/>
    <property type="project" value="UniProtKB-KW"/>
</dbReference>
<dbReference type="EMBL" id="JARXIC010000005">
    <property type="protein sequence ID" value="MDQ8193686.1"/>
    <property type="molecule type" value="Genomic_DNA"/>
</dbReference>
<evidence type="ECO:0000313" key="1">
    <source>
        <dbReference type="EMBL" id="MDQ8193686.1"/>
    </source>
</evidence>
<organism evidence="1 2">
    <name type="scientific">Thalassobacterium sedimentorum</name>
    <dbReference type="NCBI Taxonomy" id="3041258"/>
    <lineage>
        <taxon>Bacteria</taxon>
        <taxon>Pseudomonadati</taxon>
        <taxon>Verrucomicrobiota</taxon>
        <taxon>Opitutia</taxon>
        <taxon>Puniceicoccales</taxon>
        <taxon>Coraliomargaritaceae</taxon>
        <taxon>Thalassobacterium</taxon>
    </lineage>
</organism>
<dbReference type="Proteomes" id="UP001243717">
    <property type="component" value="Unassembled WGS sequence"/>
</dbReference>
<evidence type="ECO:0000313" key="2">
    <source>
        <dbReference type="Proteomes" id="UP001243717"/>
    </source>
</evidence>
<accession>A0ABU1AIT7</accession>
<name>A0ABU1AIT7_9BACT</name>